<comment type="similarity">
    <text evidence="1">Belongs to the DinB family.</text>
</comment>
<organism evidence="4 5">
    <name type="scientific">Granulicella rosea</name>
    <dbReference type="NCBI Taxonomy" id="474952"/>
    <lineage>
        <taxon>Bacteria</taxon>
        <taxon>Pseudomonadati</taxon>
        <taxon>Acidobacteriota</taxon>
        <taxon>Terriglobia</taxon>
        <taxon>Terriglobales</taxon>
        <taxon>Acidobacteriaceae</taxon>
        <taxon>Granulicella</taxon>
    </lineage>
</organism>
<dbReference type="RefSeq" id="WP_089408221.1">
    <property type="nucleotide sequence ID" value="NZ_FZOU01000003.1"/>
</dbReference>
<feature type="binding site" evidence="3">
    <location>
        <position position="136"/>
    </location>
    <ligand>
        <name>a divalent metal cation</name>
        <dbReference type="ChEBI" id="CHEBI:60240"/>
    </ligand>
</feature>
<evidence type="ECO:0000256" key="3">
    <source>
        <dbReference type="PIRSR" id="PIRSR607837-1"/>
    </source>
</evidence>
<dbReference type="Gene3D" id="1.20.120.450">
    <property type="entry name" value="dinb family like domain"/>
    <property type="match status" value="1"/>
</dbReference>
<reference evidence="4 5" key="1">
    <citation type="submission" date="2017-06" db="EMBL/GenBank/DDBJ databases">
        <authorList>
            <person name="Kim H.J."/>
            <person name="Triplett B.A."/>
        </authorList>
    </citation>
    <scope>NUCLEOTIDE SEQUENCE [LARGE SCALE GENOMIC DNA]</scope>
    <source>
        <strain evidence="4 5">DSM 18704</strain>
    </source>
</reference>
<evidence type="ECO:0000313" key="5">
    <source>
        <dbReference type="Proteomes" id="UP000198356"/>
    </source>
</evidence>
<dbReference type="Proteomes" id="UP000198356">
    <property type="component" value="Unassembled WGS sequence"/>
</dbReference>
<gene>
    <name evidence="4" type="ORF">SAMN05421770_10392</name>
</gene>
<dbReference type="InterPro" id="IPR007837">
    <property type="entry name" value="DinB"/>
</dbReference>
<dbReference type="Pfam" id="PF05163">
    <property type="entry name" value="DinB"/>
    <property type="match status" value="1"/>
</dbReference>
<sequence length="166" mass="18490">MSLSALLLPELESELAKTRKVLANVPDGKNDYKPHEKSMLLNRLAGHTAELVGFTSLILTTPGIDMGTPQDPRKIIRMTTKDELLAEYDEMAAKAVAALKATTDEAFAEHWFLSKQGTPVFNGTRYTAYRQMNQNHMIHHRAQLGVYLRLLDIPVPATFGPTADEK</sequence>
<dbReference type="OrthoDB" id="119432at2"/>
<dbReference type="InterPro" id="IPR034660">
    <property type="entry name" value="DinB/YfiT-like"/>
</dbReference>
<evidence type="ECO:0000256" key="1">
    <source>
        <dbReference type="ARBA" id="ARBA00008635"/>
    </source>
</evidence>
<name>A0A239IFU5_9BACT</name>
<dbReference type="SUPFAM" id="SSF109854">
    <property type="entry name" value="DinB/YfiT-like putative metalloenzymes"/>
    <property type="match status" value="1"/>
</dbReference>
<keyword evidence="5" id="KW-1185">Reference proteome</keyword>
<feature type="binding site" evidence="3">
    <location>
        <position position="47"/>
    </location>
    <ligand>
        <name>a divalent metal cation</name>
        <dbReference type="ChEBI" id="CHEBI:60240"/>
    </ligand>
</feature>
<keyword evidence="2 3" id="KW-0479">Metal-binding</keyword>
<evidence type="ECO:0000313" key="4">
    <source>
        <dbReference type="EMBL" id="SNS92431.1"/>
    </source>
</evidence>
<protein>
    <submittedName>
        <fullName evidence="4">DinB family protein</fullName>
    </submittedName>
</protein>
<evidence type="ECO:0000256" key="2">
    <source>
        <dbReference type="ARBA" id="ARBA00022723"/>
    </source>
</evidence>
<dbReference type="GO" id="GO:0046872">
    <property type="term" value="F:metal ion binding"/>
    <property type="evidence" value="ECO:0007669"/>
    <property type="project" value="UniProtKB-KW"/>
</dbReference>
<dbReference type="AlphaFoldDB" id="A0A239IFU5"/>
<dbReference type="EMBL" id="FZOU01000003">
    <property type="protein sequence ID" value="SNS92431.1"/>
    <property type="molecule type" value="Genomic_DNA"/>
</dbReference>
<feature type="binding site" evidence="3">
    <location>
        <position position="140"/>
    </location>
    <ligand>
        <name>a divalent metal cation</name>
        <dbReference type="ChEBI" id="CHEBI:60240"/>
    </ligand>
</feature>
<proteinExistence type="inferred from homology"/>
<accession>A0A239IFU5</accession>